<sequence length="147" mass="16004">MMGATLDLDMTRSGCPAIELSAQCPSCPGPICTSLYQAFLPQIHRAAARSPLTFEDVRAADRYSTGVVEATSEYLPSADERWHFKSKIICQSSVHCSRIPHADWGDALVPANLVAQIRQAVLPDIQAIQSELQAIRHSADINDSIQA</sequence>
<evidence type="ECO:0000313" key="1">
    <source>
        <dbReference type="EMBL" id="THH20900.1"/>
    </source>
</evidence>
<name>A0A4S4MCX4_9AGAM</name>
<keyword evidence="2" id="KW-1185">Reference proteome</keyword>
<proteinExistence type="predicted"/>
<evidence type="ECO:0000313" key="2">
    <source>
        <dbReference type="Proteomes" id="UP000310158"/>
    </source>
</evidence>
<accession>A0A4S4MCX4</accession>
<reference evidence="1 2" key="1">
    <citation type="submission" date="2019-02" db="EMBL/GenBank/DDBJ databases">
        <title>Genome sequencing of the rare red list fungi Bondarzewia mesenterica.</title>
        <authorList>
            <person name="Buettner E."/>
            <person name="Kellner H."/>
        </authorList>
    </citation>
    <scope>NUCLEOTIDE SEQUENCE [LARGE SCALE GENOMIC DNA]</scope>
    <source>
        <strain evidence="1 2">DSM 108281</strain>
    </source>
</reference>
<dbReference type="AlphaFoldDB" id="A0A4S4MCX4"/>
<organism evidence="1 2">
    <name type="scientific">Bondarzewia mesenterica</name>
    <dbReference type="NCBI Taxonomy" id="1095465"/>
    <lineage>
        <taxon>Eukaryota</taxon>
        <taxon>Fungi</taxon>
        <taxon>Dikarya</taxon>
        <taxon>Basidiomycota</taxon>
        <taxon>Agaricomycotina</taxon>
        <taxon>Agaricomycetes</taxon>
        <taxon>Russulales</taxon>
        <taxon>Bondarzewiaceae</taxon>
        <taxon>Bondarzewia</taxon>
    </lineage>
</organism>
<dbReference type="Proteomes" id="UP000310158">
    <property type="component" value="Unassembled WGS sequence"/>
</dbReference>
<gene>
    <name evidence="1" type="ORF">EW146_g545</name>
</gene>
<dbReference type="EMBL" id="SGPL01000012">
    <property type="protein sequence ID" value="THH20900.1"/>
    <property type="molecule type" value="Genomic_DNA"/>
</dbReference>
<protein>
    <submittedName>
        <fullName evidence="1">Uncharacterized protein</fullName>
    </submittedName>
</protein>
<comment type="caution">
    <text evidence="1">The sequence shown here is derived from an EMBL/GenBank/DDBJ whole genome shotgun (WGS) entry which is preliminary data.</text>
</comment>